<dbReference type="OrthoDB" id="2207231at2759"/>
<dbReference type="CDD" id="cd01650">
    <property type="entry name" value="RT_nLTR_like"/>
    <property type="match status" value="1"/>
</dbReference>
<dbReference type="PROSITE" id="PS50878">
    <property type="entry name" value="RT_POL"/>
    <property type="match status" value="1"/>
</dbReference>
<evidence type="ECO:0000313" key="3">
    <source>
        <dbReference type="Proteomes" id="UP000054107"/>
    </source>
</evidence>
<dbReference type="EMBL" id="LN727315">
    <property type="protein sequence ID" value="CEP12100.1"/>
    <property type="molecule type" value="Genomic_DNA"/>
</dbReference>
<dbReference type="PANTHER" id="PTHR19446">
    <property type="entry name" value="REVERSE TRANSCRIPTASES"/>
    <property type="match status" value="1"/>
</dbReference>
<accession>A0A0B7N9N9</accession>
<sequence>MTLSFGYVAPASGPQAFGGDSGLAPRRQWKLSKLTKEKPLGLLRESFRSSVAPLVGDLSALVSAPSGVRPDIDALNDSLNRCLYKSLDGSIGVKTGRPGHWKKYWTQEIEAAARERDASYSRWRWALGFAKVDKWCLFQAAHRRFRSLVQAAKRRSWQRFCADLEKDFSKATAAIKRIKRNKESSATYSHPDGPMASVEAMATHLASVYNGSLLPSDSHRPPPPLSAASDQPHNVPPDLALFDAETLISSIQQLPNRKAPGPDHLKAEMLKALAHEIAPVLSLLFTLCYQWSYTPALWRQAQVFPIYKKGDASDPGNFRPISLTSVMRKLFEFALMPALDEHSPALDVAQGGFRPQRSPLDQALCLHDLIHDYFLLHHRYPVVAFLDIQSAYDTVDRRVIWHALAQSSLPRPLLYLLINMFDDVLVSVLIANHSSVPFAPVTGVLQGSVLSPHLYSLYINSLPALLRSAANGATMVSPPGMRGLSINSLLFADDVAIFGSRADVQAMLQSASEHSYQLGYRWKPAKCAVICAPSASTRNPLTLYGEPFPVVDEFTYLGMPF</sequence>
<dbReference type="InterPro" id="IPR000477">
    <property type="entry name" value="RT_dom"/>
</dbReference>
<feature type="domain" description="Reverse transcriptase" evidence="1">
    <location>
        <begin position="287"/>
        <end position="561"/>
    </location>
</feature>
<keyword evidence="3" id="KW-1185">Reference proteome</keyword>
<organism evidence="2 3">
    <name type="scientific">Parasitella parasitica</name>
    <dbReference type="NCBI Taxonomy" id="35722"/>
    <lineage>
        <taxon>Eukaryota</taxon>
        <taxon>Fungi</taxon>
        <taxon>Fungi incertae sedis</taxon>
        <taxon>Mucoromycota</taxon>
        <taxon>Mucoromycotina</taxon>
        <taxon>Mucoromycetes</taxon>
        <taxon>Mucorales</taxon>
        <taxon>Mucorineae</taxon>
        <taxon>Mucoraceae</taxon>
        <taxon>Parasitella</taxon>
    </lineage>
</organism>
<dbReference type="SUPFAM" id="SSF56672">
    <property type="entry name" value="DNA/RNA polymerases"/>
    <property type="match status" value="1"/>
</dbReference>
<proteinExistence type="predicted"/>
<dbReference type="InterPro" id="IPR043502">
    <property type="entry name" value="DNA/RNA_pol_sf"/>
</dbReference>
<dbReference type="STRING" id="35722.A0A0B7N9N9"/>
<dbReference type="AlphaFoldDB" id="A0A0B7N9N9"/>
<reference evidence="2 3" key="1">
    <citation type="submission" date="2014-09" db="EMBL/GenBank/DDBJ databases">
        <authorList>
            <person name="Ellenberger Sabrina"/>
        </authorList>
    </citation>
    <scope>NUCLEOTIDE SEQUENCE [LARGE SCALE GENOMIC DNA]</scope>
    <source>
        <strain evidence="2 3">CBS 412.66</strain>
    </source>
</reference>
<evidence type="ECO:0000313" key="2">
    <source>
        <dbReference type="EMBL" id="CEP12100.1"/>
    </source>
</evidence>
<gene>
    <name evidence="2" type="primary">PARPA_06013.1 scaffold 20352</name>
</gene>
<protein>
    <recommendedName>
        <fullName evidence="1">Reverse transcriptase domain-containing protein</fullName>
    </recommendedName>
</protein>
<dbReference type="Proteomes" id="UP000054107">
    <property type="component" value="Unassembled WGS sequence"/>
</dbReference>
<name>A0A0B7N9N9_9FUNG</name>
<evidence type="ECO:0000259" key="1">
    <source>
        <dbReference type="PROSITE" id="PS50878"/>
    </source>
</evidence>
<dbReference type="Pfam" id="PF00078">
    <property type="entry name" value="RVT_1"/>
    <property type="match status" value="1"/>
</dbReference>